<evidence type="ECO:0000256" key="3">
    <source>
        <dbReference type="ARBA" id="ARBA00023315"/>
    </source>
</evidence>
<dbReference type="InterPro" id="IPR016181">
    <property type="entry name" value="Acyl_CoA_acyltransferase"/>
</dbReference>
<evidence type="ECO:0000313" key="5">
    <source>
        <dbReference type="Proteomes" id="UP000075420"/>
    </source>
</evidence>
<dbReference type="GO" id="GO:0008791">
    <property type="term" value="F:arginine N-succinyltransferase activity"/>
    <property type="evidence" value="ECO:0007669"/>
    <property type="project" value="InterPro"/>
</dbReference>
<name>A0A150PDF0_SORCE</name>
<proteinExistence type="predicted"/>
<reference evidence="4 5" key="1">
    <citation type="submission" date="2014-02" db="EMBL/GenBank/DDBJ databases">
        <title>The small core and large imbalanced accessory genome model reveals a collaborative survival strategy of Sorangium cellulosum strains in nature.</title>
        <authorList>
            <person name="Han K."/>
            <person name="Peng R."/>
            <person name="Blom J."/>
            <person name="Li Y.-Z."/>
        </authorList>
    </citation>
    <scope>NUCLEOTIDE SEQUENCE [LARGE SCALE GENOMIC DNA]</scope>
    <source>
        <strain evidence="4 5">So0157-25</strain>
    </source>
</reference>
<evidence type="ECO:0000256" key="2">
    <source>
        <dbReference type="ARBA" id="ARBA00022679"/>
    </source>
</evidence>
<organism evidence="4 5">
    <name type="scientific">Sorangium cellulosum</name>
    <name type="common">Polyangium cellulosum</name>
    <dbReference type="NCBI Taxonomy" id="56"/>
    <lineage>
        <taxon>Bacteria</taxon>
        <taxon>Pseudomonadati</taxon>
        <taxon>Myxococcota</taxon>
        <taxon>Polyangia</taxon>
        <taxon>Polyangiales</taxon>
        <taxon>Polyangiaceae</taxon>
        <taxon>Sorangium</taxon>
    </lineage>
</organism>
<dbReference type="AlphaFoldDB" id="A0A150PDF0"/>
<dbReference type="EMBL" id="JELY01002072">
    <property type="protein sequence ID" value="KYF53697.1"/>
    <property type="molecule type" value="Genomic_DNA"/>
</dbReference>
<evidence type="ECO:0000313" key="4">
    <source>
        <dbReference type="EMBL" id="KYF53697.1"/>
    </source>
</evidence>
<protein>
    <submittedName>
        <fullName evidence="4">Arginine N-succinyltransferase</fullName>
    </submittedName>
</protein>
<dbReference type="SUPFAM" id="SSF55729">
    <property type="entry name" value="Acyl-CoA N-acyltransferases (Nat)"/>
    <property type="match status" value="1"/>
</dbReference>
<dbReference type="PANTHER" id="PTHR30420:SF1">
    <property type="entry name" value="ARGININE N-SUCCINYLTRANSFERASE"/>
    <property type="match status" value="1"/>
</dbReference>
<dbReference type="Proteomes" id="UP000075420">
    <property type="component" value="Unassembled WGS sequence"/>
</dbReference>
<comment type="caution">
    <text evidence="4">The sequence shown here is derived from an EMBL/GenBank/DDBJ whole genome shotgun (WGS) entry which is preliminary data.</text>
</comment>
<keyword evidence="1" id="KW-0056">Arginine metabolism</keyword>
<accession>A0A150PDF0</accession>
<dbReference type="GO" id="GO:0006527">
    <property type="term" value="P:L-arginine catabolic process"/>
    <property type="evidence" value="ECO:0007669"/>
    <property type="project" value="InterPro"/>
</dbReference>
<keyword evidence="2 4" id="KW-0808">Transferase</keyword>
<dbReference type="InterPro" id="IPR007041">
    <property type="entry name" value="Arg_succinylTrfase_AstA/AruG"/>
</dbReference>
<keyword evidence="3" id="KW-0012">Acyltransferase</keyword>
<dbReference type="PANTHER" id="PTHR30420">
    <property type="entry name" value="N-SUCCINYLARGININE DIHYDROLASE"/>
    <property type="match status" value="1"/>
</dbReference>
<sequence>MISFEIRAAVTGDEEQLLDVARHLNSVNLPNNRDAIHEIVAESHRCFCGAIQDPRLRQYVFVLVDLTKGGRGKIVGTSMIIAQLGRRGVPYIYFDVLDEERYSATIDKHFHHTVLRIGYSYNGPTEIGGLVLMPDYRQGPERLGTMISYVRFLYMAARPELFQEEILAELMPPLEPDGTSHLWEALGRKFTDMSYADADLLSKKNKEFIRGLFPEGTIYATLLPEDAQRVIGKVGAQTRGVEKLLRRIGFRYAHRVDPFDGGPHFTARTDEISLVSDTRRATAGRPFAPGPSDPKGIVAVERPDAPYFRAVTASFRDEGSRGLAIAEDAWEHLGLQPLAPIWALPMP</sequence>
<evidence type="ECO:0000256" key="1">
    <source>
        <dbReference type="ARBA" id="ARBA00022503"/>
    </source>
</evidence>
<gene>
    <name evidence="4" type="ORF">BE08_41095</name>
</gene>
<dbReference type="Pfam" id="PF04958">
    <property type="entry name" value="AstA"/>
    <property type="match status" value="1"/>
</dbReference>